<sequence>EEYAQEIFGFSNNSSGGNPTSTFEPVLSDSSPSLTPFKGSDFILEEIDAYLKDESISSEIDHVDCDPDGDIYLIKKLLNNDPFQLPPMDLSKEK</sequence>
<proteinExistence type="predicted"/>
<organism evidence="3">
    <name type="scientific">Tanacetum cinerariifolium</name>
    <name type="common">Dalmatian daisy</name>
    <name type="synonym">Chrysanthemum cinerariifolium</name>
    <dbReference type="NCBI Taxonomy" id="118510"/>
    <lineage>
        <taxon>Eukaryota</taxon>
        <taxon>Viridiplantae</taxon>
        <taxon>Streptophyta</taxon>
        <taxon>Embryophyta</taxon>
        <taxon>Tracheophyta</taxon>
        <taxon>Spermatophyta</taxon>
        <taxon>Magnoliopsida</taxon>
        <taxon>eudicotyledons</taxon>
        <taxon>Gunneridae</taxon>
        <taxon>Pentapetalae</taxon>
        <taxon>asterids</taxon>
        <taxon>campanulids</taxon>
        <taxon>Asterales</taxon>
        <taxon>Asteraceae</taxon>
        <taxon>Asteroideae</taxon>
        <taxon>Anthemideae</taxon>
        <taxon>Anthemidinae</taxon>
        <taxon>Tanacetum</taxon>
    </lineage>
</organism>
<reference evidence="3" key="1">
    <citation type="journal article" date="2019" name="Sci. Rep.">
        <title>Draft genome of Tanacetum cinerariifolium, the natural source of mosquito coil.</title>
        <authorList>
            <person name="Yamashiro T."/>
            <person name="Shiraishi A."/>
            <person name="Satake H."/>
            <person name="Nakayama K."/>
        </authorList>
    </citation>
    <scope>NUCLEOTIDE SEQUENCE</scope>
</reference>
<dbReference type="GO" id="GO:0003964">
    <property type="term" value="F:RNA-directed DNA polymerase activity"/>
    <property type="evidence" value="ECO:0007669"/>
    <property type="project" value="UniProtKB-KW"/>
</dbReference>
<protein>
    <submittedName>
        <fullName evidence="3">Reverse transcriptase domain-containing protein</fullName>
    </submittedName>
</protein>
<accession>A0A699TDK7</accession>
<dbReference type="AlphaFoldDB" id="A0A699TDK7"/>
<evidence type="ECO:0000256" key="1">
    <source>
        <dbReference type="SAM" id="MobiDB-lite"/>
    </source>
</evidence>
<feature type="non-terminal residue" evidence="3">
    <location>
        <position position="1"/>
    </location>
</feature>
<feature type="compositionally biased region" description="Low complexity" evidence="1">
    <location>
        <begin position="8"/>
        <end position="18"/>
    </location>
</feature>
<evidence type="ECO:0000313" key="2">
    <source>
        <dbReference type="EMBL" id="GFC97546.1"/>
    </source>
</evidence>
<keyword evidence="3" id="KW-0695">RNA-directed DNA polymerase</keyword>
<dbReference type="EMBL" id="BKCJ011166731">
    <property type="protein sequence ID" value="GFC97546.1"/>
    <property type="molecule type" value="Genomic_DNA"/>
</dbReference>
<gene>
    <name evidence="2" type="ORF">Tci_869516</name>
    <name evidence="3" type="ORF">Tci_879849</name>
</gene>
<name>A0A699TDK7_TANCI</name>
<feature type="compositionally biased region" description="Polar residues" evidence="1">
    <location>
        <begin position="19"/>
        <end position="31"/>
    </location>
</feature>
<feature type="region of interest" description="Disordered" evidence="1">
    <location>
        <begin position="8"/>
        <end position="31"/>
    </location>
</feature>
<comment type="caution">
    <text evidence="3">The sequence shown here is derived from an EMBL/GenBank/DDBJ whole genome shotgun (WGS) entry which is preliminary data.</text>
</comment>
<dbReference type="EMBL" id="BKCJ011234433">
    <property type="protein sequence ID" value="GFD07880.1"/>
    <property type="molecule type" value="Genomic_DNA"/>
</dbReference>
<keyword evidence="3" id="KW-0808">Transferase</keyword>
<keyword evidence="3" id="KW-0548">Nucleotidyltransferase</keyword>
<evidence type="ECO:0000313" key="3">
    <source>
        <dbReference type="EMBL" id="GFD07880.1"/>
    </source>
</evidence>